<accession>A0ABP8S7N3</accession>
<dbReference type="EMBL" id="BAABGU010000002">
    <property type="protein sequence ID" value="GAA4562530.1"/>
    <property type="molecule type" value="Genomic_DNA"/>
</dbReference>
<gene>
    <name evidence="1" type="ORF">GCM10023176_04200</name>
</gene>
<keyword evidence="2" id="KW-1185">Reference proteome</keyword>
<organism evidence="1 2">
    <name type="scientific">Micromonospora coerulea</name>
    <dbReference type="NCBI Taxonomy" id="47856"/>
    <lineage>
        <taxon>Bacteria</taxon>
        <taxon>Bacillati</taxon>
        <taxon>Actinomycetota</taxon>
        <taxon>Actinomycetes</taxon>
        <taxon>Micromonosporales</taxon>
        <taxon>Micromonosporaceae</taxon>
        <taxon>Micromonospora</taxon>
    </lineage>
</organism>
<proteinExistence type="predicted"/>
<evidence type="ECO:0000313" key="1">
    <source>
        <dbReference type="EMBL" id="GAA4562530.1"/>
    </source>
</evidence>
<protein>
    <recommendedName>
        <fullName evidence="3">DDE superfamily endonuclease</fullName>
    </recommendedName>
</protein>
<reference evidence="2" key="1">
    <citation type="journal article" date="2019" name="Int. J. Syst. Evol. Microbiol.">
        <title>The Global Catalogue of Microorganisms (GCM) 10K type strain sequencing project: providing services to taxonomists for standard genome sequencing and annotation.</title>
        <authorList>
            <consortium name="The Broad Institute Genomics Platform"/>
            <consortium name="The Broad Institute Genome Sequencing Center for Infectious Disease"/>
            <person name="Wu L."/>
            <person name="Ma J."/>
        </authorList>
    </citation>
    <scope>NUCLEOTIDE SEQUENCE [LARGE SCALE GENOMIC DNA]</scope>
    <source>
        <strain evidence="2">JCM 3175</strain>
    </source>
</reference>
<sequence>MPTGLRHRVTTPGSNIRRTIHGAANLATGAWHYHVSIRNVSMVFCYFLNQLLAAHPDALIVAAIRGNGTTHHSGITRRRLAEHPRLLLIEPVRARRSTGLGPVLGRP</sequence>
<comment type="caution">
    <text evidence="1">The sequence shown here is derived from an EMBL/GenBank/DDBJ whole genome shotgun (WGS) entry which is preliminary data.</text>
</comment>
<dbReference type="Proteomes" id="UP001500307">
    <property type="component" value="Unassembled WGS sequence"/>
</dbReference>
<name>A0ABP8S7N3_9ACTN</name>
<evidence type="ECO:0000313" key="2">
    <source>
        <dbReference type="Proteomes" id="UP001500307"/>
    </source>
</evidence>
<evidence type="ECO:0008006" key="3">
    <source>
        <dbReference type="Google" id="ProtNLM"/>
    </source>
</evidence>